<dbReference type="SUPFAM" id="SSF56209">
    <property type="entry name" value="Nitrile hydratase alpha chain"/>
    <property type="match status" value="1"/>
</dbReference>
<evidence type="ECO:0000313" key="2">
    <source>
        <dbReference type="Proteomes" id="UP000199473"/>
    </source>
</evidence>
<dbReference type="GO" id="GO:0003824">
    <property type="term" value="F:catalytic activity"/>
    <property type="evidence" value="ECO:0007669"/>
    <property type="project" value="InterPro"/>
</dbReference>
<protein>
    <recommendedName>
        <fullName evidence="3">NHLP leader peptide domain-containing protein</fullName>
    </recommendedName>
</protein>
<dbReference type="InterPro" id="IPR036648">
    <property type="entry name" value="CN_Hdrase_a/SCN_Hdrase_g_sf"/>
</dbReference>
<sequence>MMDEASAAAIARIWTDAAFRKRLVEAPGRALPDIGIDIPAGATVRVVGSKGAPGDVDDPSLIQVVLEQGGGYAYFFIPSPRSPCAQQAAYGMILTRAVDDPSLGRRVLLDAAGALRGLAAQGRVEAEDAVA</sequence>
<gene>
    <name evidence="1" type="ORF">SAMN02745775_102534</name>
</gene>
<dbReference type="Proteomes" id="UP000199473">
    <property type="component" value="Unassembled WGS sequence"/>
</dbReference>
<name>A0A1I3ZIP9_9PROT</name>
<proteinExistence type="predicted"/>
<evidence type="ECO:0008006" key="3">
    <source>
        <dbReference type="Google" id="ProtNLM"/>
    </source>
</evidence>
<dbReference type="STRING" id="1123062.SAMN02745775_102534"/>
<organism evidence="1 2">
    <name type="scientific">Falsiroseomonas stagni DSM 19981</name>
    <dbReference type="NCBI Taxonomy" id="1123062"/>
    <lineage>
        <taxon>Bacteria</taxon>
        <taxon>Pseudomonadati</taxon>
        <taxon>Pseudomonadota</taxon>
        <taxon>Alphaproteobacteria</taxon>
        <taxon>Acetobacterales</taxon>
        <taxon>Roseomonadaceae</taxon>
        <taxon>Falsiroseomonas</taxon>
    </lineage>
</organism>
<dbReference type="RefSeq" id="WP_139226009.1">
    <property type="nucleotide sequence ID" value="NZ_FOSQ01000002.1"/>
</dbReference>
<keyword evidence="2" id="KW-1185">Reference proteome</keyword>
<evidence type="ECO:0000313" key="1">
    <source>
        <dbReference type="EMBL" id="SFK43937.1"/>
    </source>
</evidence>
<dbReference type="EMBL" id="FOSQ01000002">
    <property type="protein sequence ID" value="SFK43937.1"/>
    <property type="molecule type" value="Genomic_DNA"/>
</dbReference>
<dbReference type="GO" id="GO:0046914">
    <property type="term" value="F:transition metal ion binding"/>
    <property type="evidence" value="ECO:0007669"/>
    <property type="project" value="InterPro"/>
</dbReference>
<accession>A0A1I3ZIP9</accession>
<dbReference type="Gene3D" id="3.90.330.10">
    <property type="entry name" value="Nitrile hydratase alpha /Thiocyanate hydrolase gamma"/>
    <property type="match status" value="1"/>
</dbReference>
<reference evidence="1 2" key="1">
    <citation type="submission" date="2016-10" db="EMBL/GenBank/DDBJ databases">
        <authorList>
            <person name="de Groot N.N."/>
        </authorList>
    </citation>
    <scope>NUCLEOTIDE SEQUENCE [LARGE SCALE GENOMIC DNA]</scope>
    <source>
        <strain evidence="1 2">DSM 19981</strain>
    </source>
</reference>
<dbReference type="AlphaFoldDB" id="A0A1I3ZIP9"/>